<dbReference type="SUPFAM" id="SSF47384">
    <property type="entry name" value="Homodimeric domain of signal transducing histidine kinase"/>
    <property type="match status" value="1"/>
</dbReference>
<dbReference type="InterPro" id="IPR036097">
    <property type="entry name" value="HisK_dim/P_sf"/>
</dbReference>
<feature type="transmembrane region" description="Helical" evidence="2">
    <location>
        <begin position="76"/>
        <end position="96"/>
    </location>
</feature>
<keyword evidence="2" id="KW-0472">Membrane</keyword>
<feature type="transmembrane region" description="Helical" evidence="2">
    <location>
        <begin position="12"/>
        <end position="31"/>
    </location>
</feature>
<evidence type="ECO:0008006" key="5">
    <source>
        <dbReference type="Google" id="ProtNLM"/>
    </source>
</evidence>
<keyword evidence="1" id="KW-0175">Coiled coil</keyword>
<dbReference type="EMBL" id="JAUHJS010000004">
    <property type="protein sequence ID" value="MDN4165860.1"/>
    <property type="molecule type" value="Genomic_DNA"/>
</dbReference>
<reference evidence="3" key="1">
    <citation type="submission" date="2023-06" db="EMBL/GenBank/DDBJ databases">
        <title>Cytophagales bacterium Strain LB-30, isolated from soil.</title>
        <authorList>
            <person name="Liu B."/>
        </authorList>
    </citation>
    <scope>NUCLEOTIDE SEQUENCE</scope>
    <source>
        <strain evidence="3">LB-30</strain>
    </source>
</reference>
<dbReference type="Gene3D" id="1.10.287.130">
    <property type="match status" value="1"/>
</dbReference>
<dbReference type="Proteomes" id="UP001168552">
    <property type="component" value="Unassembled WGS sequence"/>
</dbReference>
<evidence type="ECO:0000256" key="1">
    <source>
        <dbReference type="SAM" id="Coils"/>
    </source>
</evidence>
<sequence length="302" mass="34564">MTRDTKDIAITLLLGGVSILMGLLQFHVPGVEGAVTDLREIPLLVAIFHISRSFYIFPLALLTALTSFIIPNTSYISTALMHVVGLGVAWYAFQYVKSWAISGLTRGLVWMGFVLIYYLVFLIPVLLLSEILIIGQDIPFWASMWEIDEVYMYEMLPTALVVGLYLIQWESRQALQETNTNLEQLVLDRTRELVDANHELQMLNEELTSSNEEIASLNENLEAIVADRTERINRQLEQLRHYAHANAHEVRGPLARILGLMYVIKQESDWQTKQELLELVQLSATELDEVIRKINRLLEHDE</sequence>
<name>A0ABT8F644_9BACT</name>
<comment type="caution">
    <text evidence="3">The sequence shown here is derived from an EMBL/GenBank/DDBJ whole genome shotgun (WGS) entry which is preliminary data.</text>
</comment>
<dbReference type="RefSeq" id="WP_320004391.1">
    <property type="nucleotide sequence ID" value="NZ_JAUHJS010000004.1"/>
</dbReference>
<evidence type="ECO:0000313" key="4">
    <source>
        <dbReference type="Proteomes" id="UP001168552"/>
    </source>
</evidence>
<feature type="transmembrane region" description="Helical" evidence="2">
    <location>
        <begin position="43"/>
        <end position="70"/>
    </location>
</feature>
<protein>
    <recommendedName>
        <fullName evidence="5">Signal transduction histidine kinase dimerisation/phosphoacceptor domain-containing protein</fullName>
    </recommendedName>
</protein>
<organism evidence="3 4">
    <name type="scientific">Shiella aurantiaca</name>
    <dbReference type="NCBI Taxonomy" id="3058365"/>
    <lineage>
        <taxon>Bacteria</taxon>
        <taxon>Pseudomonadati</taxon>
        <taxon>Bacteroidota</taxon>
        <taxon>Cytophagia</taxon>
        <taxon>Cytophagales</taxon>
        <taxon>Shiellaceae</taxon>
        <taxon>Shiella</taxon>
    </lineage>
</organism>
<gene>
    <name evidence="3" type="ORF">QWY31_10115</name>
</gene>
<keyword evidence="2" id="KW-0812">Transmembrane</keyword>
<feature type="transmembrane region" description="Helical" evidence="2">
    <location>
        <begin position="150"/>
        <end position="167"/>
    </location>
</feature>
<evidence type="ECO:0000256" key="2">
    <source>
        <dbReference type="SAM" id="Phobius"/>
    </source>
</evidence>
<proteinExistence type="predicted"/>
<keyword evidence="4" id="KW-1185">Reference proteome</keyword>
<evidence type="ECO:0000313" key="3">
    <source>
        <dbReference type="EMBL" id="MDN4165860.1"/>
    </source>
</evidence>
<keyword evidence="2" id="KW-1133">Transmembrane helix</keyword>
<accession>A0ABT8F644</accession>
<feature type="transmembrane region" description="Helical" evidence="2">
    <location>
        <begin position="108"/>
        <end position="135"/>
    </location>
</feature>
<feature type="coiled-coil region" evidence="1">
    <location>
        <begin position="193"/>
        <end position="227"/>
    </location>
</feature>